<dbReference type="eggNOG" id="COG1835">
    <property type="taxonomic scope" value="Bacteria"/>
</dbReference>
<comment type="caution">
    <text evidence="4">The sequence shown here is derived from an EMBL/GenBank/DDBJ whole genome shotgun (WGS) entry which is preliminary data.</text>
</comment>
<evidence type="ECO:0000256" key="1">
    <source>
        <dbReference type="SAM" id="Phobius"/>
    </source>
</evidence>
<evidence type="ECO:0000259" key="3">
    <source>
        <dbReference type="Pfam" id="PF19040"/>
    </source>
</evidence>
<feature type="transmembrane region" description="Helical" evidence="1">
    <location>
        <begin position="239"/>
        <end position="260"/>
    </location>
</feature>
<keyword evidence="5" id="KW-1185">Reference proteome</keyword>
<feature type="transmembrane region" description="Helical" evidence="1">
    <location>
        <begin position="156"/>
        <end position="176"/>
    </location>
</feature>
<organism evidence="4 5">
    <name type="scientific">Actinoplanes utahensis</name>
    <dbReference type="NCBI Taxonomy" id="1869"/>
    <lineage>
        <taxon>Bacteria</taxon>
        <taxon>Bacillati</taxon>
        <taxon>Actinomycetota</taxon>
        <taxon>Actinomycetes</taxon>
        <taxon>Micromonosporales</taxon>
        <taxon>Micromonosporaceae</taxon>
        <taxon>Actinoplanes</taxon>
    </lineage>
</organism>
<feature type="domain" description="SGNH" evidence="3">
    <location>
        <begin position="426"/>
        <end position="665"/>
    </location>
</feature>
<dbReference type="Proteomes" id="UP000054537">
    <property type="component" value="Unassembled WGS sequence"/>
</dbReference>
<proteinExistence type="predicted"/>
<dbReference type="GO" id="GO:0016020">
    <property type="term" value="C:membrane"/>
    <property type="evidence" value="ECO:0007669"/>
    <property type="project" value="TreeGrafter"/>
</dbReference>
<evidence type="ECO:0000313" key="5">
    <source>
        <dbReference type="Proteomes" id="UP000054537"/>
    </source>
</evidence>
<feature type="transmembrane region" description="Helical" evidence="1">
    <location>
        <begin position="130"/>
        <end position="149"/>
    </location>
</feature>
<feature type="transmembrane region" description="Helical" evidence="1">
    <location>
        <begin position="182"/>
        <end position="205"/>
    </location>
</feature>
<dbReference type="GO" id="GO:0016747">
    <property type="term" value="F:acyltransferase activity, transferring groups other than amino-acyl groups"/>
    <property type="evidence" value="ECO:0007669"/>
    <property type="project" value="InterPro"/>
</dbReference>
<dbReference type="EMBL" id="JRTT01000132">
    <property type="protein sequence ID" value="KHD73323.1"/>
    <property type="molecule type" value="Genomic_DNA"/>
</dbReference>
<gene>
    <name evidence="4" type="ORF">MB27_35545</name>
</gene>
<dbReference type="InterPro" id="IPR043968">
    <property type="entry name" value="SGNH"/>
</dbReference>
<feature type="transmembrane region" description="Helical" evidence="1">
    <location>
        <begin position="339"/>
        <end position="361"/>
    </location>
</feature>
<evidence type="ECO:0000313" key="4">
    <source>
        <dbReference type="EMBL" id="KHD73323.1"/>
    </source>
</evidence>
<dbReference type="GO" id="GO:0009103">
    <property type="term" value="P:lipopolysaccharide biosynthetic process"/>
    <property type="evidence" value="ECO:0007669"/>
    <property type="project" value="TreeGrafter"/>
</dbReference>
<evidence type="ECO:0000259" key="2">
    <source>
        <dbReference type="Pfam" id="PF01757"/>
    </source>
</evidence>
<accession>A0A0A6UE44</accession>
<protein>
    <recommendedName>
        <fullName evidence="6">Acyltransferase</fullName>
    </recommendedName>
</protein>
<keyword evidence="1" id="KW-0812">Transmembrane</keyword>
<dbReference type="STRING" id="1869.MB27_35545"/>
<feature type="transmembrane region" description="Helical" evidence="1">
    <location>
        <begin position="27"/>
        <end position="46"/>
    </location>
</feature>
<dbReference type="Pfam" id="PF19040">
    <property type="entry name" value="SGNH"/>
    <property type="match status" value="1"/>
</dbReference>
<feature type="transmembrane region" description="Helical" evidence="1">
    <location>
        <begin position="67"/>
        <end position="86"/>
    </location>
</feature>
<keyword evidence="1" id="KW-1133">Transmembrane helix</keyword>
<dbReference type="PANTHER" id="PTHR23028:SF53">
    <property type="entry name" value="ACYL_TRANSF_3 DOMAIN-CONTAINING PROTEIN"/>
    <property type="match status" value="1"/>
</dbReference>
<reference evidence="4 5" key="1">
    <citation type="submission" date="2014-10" db="EMBL/GenBank/DDBJ databases">
        <title>Draft genome sequence of Actinoplanes utahensis NRRL 12052.</title>
        <authorList>
            <person name="Velasco-Bucheli B."/>
            <person name="del Cerro C."/>
            <person name="Hormigo D."/>
            <person name="Garcia J.L."/>
            <person name="Acebal C."/>
            <person name="Arroyo M."/>
            <person name="de la Mata I."/>
        </authorList>
    </citation>
    <scope>NUCLEOTIDE SEQUENCE [LARGE SCALE GENOMIC DNA]</scope>
    <source>
        <strain evidence="4 5">NRRL 12052</strain>
    </source>
</reference>
<sequence length="677" mass="72730">MEGLRAIAVTLVVLSHAGIGRFEGGYVGVDVFFVISGFLITTLLLAEQARAGRISLSRFYARRALRLLPVATVTVLATVAAAWFFMPATRFHEITVDAVYSTFYGMNWRLAAQGVDYLAAAAEPSPLQHLWSLAVEEQFYVVWPLLIMITFRSRRLLIGTLTTLAVVSLGMSIWQTGEAAPWAYFGSHTRAWELGVGALLAVGAARVARMPAGLAVTLSWIGLLAIFGSALTFTEETSFPGYAALLPVLGTAAVIAAGMRPSRGGAHPLLGIWPMRQIGKLSYGWYLWHWPILMIGPYALDKEPTLGVDLALAAGSLVLALITYHLVENPFRNSKPLRAKARTGLAVGLALSSLTALAGGFGSRHTPPVPTAEAAPGLAAGLDAATDPQARMTALITASIGATRMPENLTPPVTSPAELPAHNADKCHVDHRDNTIRPCVYGDPAGKKTMFLIGDSHAGHWFTTVDAIARANNWRLIALTKSACQIADVLVYQPALKRSYDECPKWRDAVFARVQQEKPNLLVFASHDGDNGGLLKASGKPVAKPVGAQNDGLWAQAWANSFARVRGIPAVLIQDTPWPNDIVPNCLTAHPKKIDVCNSPVGKAITLPQRRALIARAAKAAGIRVIDPTPWFCTDICPVVIGDTLVYRDKGHMTVAFARTLTPLLGPALFPPAKKKK</sequence>
<dbReference type="PANTHER" id="PTHR23028">
    <property type="entry name" value="ACETYLTRANSFERASE"/>
    <property type="match status" value="1"/>
</dbReference>
<dbReference type="AlphaFoldDB" id="A0A0A6UE44"/>
<feature type="transmembrane region" description="Helical" evidence="1">
    <location>
        <begin position="212"/>
        <end position="233"/>
    </location>
</feature>
<dbReference type="InterPro" id="IPR002656">
    <property type="entry name" value="Acyl_transf_3_dom"/>
</dbReference>
<evidence type="ECO:0008006" key="6">
    <source>
        <dbReference type="Google" id="ProtNLM"/>
    </source>
</evidence>
<feature type="transmembrane region" description="Helical" evidence="1">
    <location>
        <begin position="306"/>
        <end position="327"/>
    </location>
</feature>
<keyword evidence="1" id="KW-0472">Membrane</keyword>
<feature type="transmembrane region" description="Helical" evidence="1">
    <location>
        <begin position="281"/>
        <end position="300"/>
    </location>
</feature>
<dbReference type="InterPro" id="IPR050879">
    <property type="entry name" value="Acyltransferase_3"/>
</dbReference>
<feature type="domain" description="Acyltransferase 3" evidence="2">
    <location>
        <begin position="2"/>
        <end position="324"/>
    </location>
</feature>
<dbReference type="Pfam" id="PF01757">
    <property type="entry name" value="Acyl_transf_3"/>
    <property type="match status" value="1"/>
</dbReference>
<name>A0A0A6UE44_ACTUT</name>